<gene>
    <name evidence="1" type="ordered locus">Glov_2859</name>
</gene>
<proteinExistence type="predicted"/>
<dbReference type="HOGENOM" id="CLU_2193191_0_0_7"/>
<dbReference type="EMBL" id="CP001089">
    <property type="protein sequence ID" value="ACD96572.1"/>
    <property type="molecule type" value="Genomic_DNA"/>
</dbReference>
<evidence type="ECO:0000313" key="2">
    <source>
        <dbReference type="Proteomes" id="UP000002420"/>
    </source>
</evidence>
<dbReference type="RefSeq" id="WP_012470898.1">
    <property type="nucleotide sequence ID" value="NC_010814.1"/>
</dbReference>
<evidence type="ECO:0008006" key="3">
    <source>
        <dbReference type="Google" id="ProtNLM"/>
    </source>
</evidence>
<dbReference type="AlphaFoldDB" id="B3E7Z9"/>
<organism evidence="1 2">
    <name type="scientific">Trichlorobacter lovleyi (strain ATCC BAA-1151 / DSM 17278 / SZ)</name>
    <name type="common">Geobacter lovleyi</name>
    <dbReference type="NCBI Taxonomy" id="398767"/>
    <lineage>
        <taxon>Bacteria</taxon>
        <taxon>Pseudomonadati</taxon>
        <taxon>Thermodesulfobacteriota</taxon>
        <taxon>Desulfuromonadia</taxon>
        <taxon>Geobacterales</taxon>
        <taxon>Geobacteraceae</taxon>
        <taxon>Trichlorobacter</taxon>
    </lineage>
</organism>
<protein>
    <recommendedName>
        <fullName evidence="3">Antitoxin Xre/MbcA/ParS-like toxin-binding domain-containing protein</fullName>
    </recommendedName>
</protein>
<keyword evidence="2" id="KW-1185">Reference proteome</keyword>
<dbReference type="Proteomes" id="UP000002420">
    <property type="component" value="Chromosome"/>
</dbReference>
<dbReference type="OrthoDB" id="117888at2"/>
<reference evidence="1 2" key="1">
    <citation type="submission" date="2008-05" db="EMBL/GenBank/DDBJ databases">
        <title>Complete sequence of chromosome of Geobacter lovleyi SZ.</title>
        <authorList>
            <consortium name="US DOE Joint Genome Institute"/>
            <person name="Lucas S."/>
            <person name="Copeland A."/>
            <person name="Lapidus A."/>
            <person name="Glavina del Rio T."/>
            <person name="Dalin E."/>
            <person name="Tice H."/>
            <person name="Bruce D."/>
            <person name="Goodwin L."/>
            <person name="Pitluck S."/>
            <person name="Chertkov O."/>
            <person name="Meincke L."/>
            <person name="Brettin T."/>
            <person name="Detter J.C."/>
            <person name="Han C."/>
            <person name="Tapia R."/>
            <person name="Kuske C.R."/>
            <person name="Schmutz J."/>
            <person name="Larimer F."/>
            <person name="Land M."/>
            <person name="Hauser L."/>
            <person name="Kyrpides N."/>
            <person name="Mikhailova N."/>
            <person name="Sung Y."/>
            <person name="Fletcher K.E."/>
            <person name="Ritalahti K.M."/>
            <person name="Loeffler F.E."/>
            <person name="Richardson P."/>
        </authorList>
    </citation>
    <scope>NUCLEOTIDE SEQUENCE [LARGE SCALE GENOMIC DNA]</scope>
    <source>
        <strain evidence="2">ATCC BAA-1151 / DSM 17278 / SZ</strain>
    </source>
</reference>
<sequence length="108" mass="12786">MTCIHQEKPEKQQSMVMQLFEHWAISEDEQRALLGPETDPPDQQQERLQLLLSIHAWLRTLFPYNRDLVYAWVTIDSADFGCRPLDIMVRGLEGLKRIEKHLRNVTDR</sequence>
<dbReference type="STRING" id="398767.Glov_2859"/>
<accession>B3E7Z9</accession>
<name>B3E7Z9_TRIL1</name>
<dbReference type="KEGG" id="glo:Glov_2859"/>
<evidence type="ECO:0000313" key="1">
    <source>
        <dbReference type="EMBL" id="ACD96572.1"/>
    </source>
</evidence>